<name>A0A9W6KKZ4_9ACTN</name>
<sequence length="238" mass="25341">MVLRLLALATTALLAACSGAQPAPQALTSEAPGHPPETAAYPGSASESPIPAVTAGTAVELTGWEVTVYYTAVEKLHSDARQEVEGCPTIDCGKNRNQRKLGSFPASFVKAVKDEGTGRTGDGRYLNWSYDTGYWMDTAPRDTAGRPLRPWISAAADADALKAGSRFTIQRCGTAEVTAEVCAKLKGPTWTIVDEFTPGLGGKRHVDVYIGEETEPDFTDSDLYTTLENATLSAIRAQ</sequence>
<accession>A0A9W6KKZ4</accession>
<comment type="caution">
    <text evidence="3">The sequence shown here is derived from an EMBL/GenBank/DDBJ whole genome shotgun (WGS) entry which is preliminary data.</text>
</comment>
<evidence type="ECO:0000256" key="1">
    <source>
        <dbReference type="SAM" id="MobiDB-lite"/>
    </source>
</evidence>
<proteinExistence type="predicted"/>
<dbReference type="Proteomes" id="UP001143480">
    <property type="component" value="Unassembled WGS sequence"/>
</dbReference>
<dbReference type="AlphaFoldDB" id="A0A9W6KKZ4"/>
<reference evidence="3" key="1">
    <citation type="journal article" date="2014" name="Int. J. Syst. Evol. Microbiol.">
        <title>Complete genome sequence of Corynebacterium casei LMG S-19264T (=DSM 44701T), isolated from a smear-ripened cheese.</title>
        <authorList>
            <consortium name="US DOE Joint Genome Institute (JGI-PGF)"/>
            <person name="Walter F."/>
            <person name="Albersmeier A."/>
            <person name="Kalinowski J."/>
            <person name="Ruckert C."/>
        </authorList>
    </citation>
    <scope>NUCLEOTIDE SEQUENCE</scope>
    <source>
        <strain evidence="3">VKM Ac-1321</strain>
    </source>
</reference>
<keyword evidence="4" id="KW-1185">Reference proteome</keyword>
<feature type="region of interest" description="Disordered" evidence="1">
    <location>
        <begin position="24"/>
        <end position="47"/>
    </location>
</feature>
<organism evidence="3 4">
    <name type="scientific">Dactylosporangium matsuzakiense</name>
    <dbReference type="NCBI Taxonomy" id="53360"/>
    <lineage>
        <taxon>Bacteria</taxon>
        <taxon>Bacillati</taxon>
        <taxon>Actinomycetota</taxon>
        <taxon>Actinomycetes</taxon>
        <taxon>Micromonosporales</taxon>
        <taxon>Micromonosporaceae</taxon>
        <taxon>Dactylosporangium</taxon>
    </lineage>
</organism>
<evidence type="ECO:0000313" key="4">
    <source>
        <dbReference type="Proteomes" id="UP001143480"/>
    </source>
</evidence>
<evidence type="ECO:0008006" key="5">
    <source>
        <dbReference type="Google" id="ProtNLM"/>
    </source>
</evidence>
<gene>
    <name evidence="3" type="ORF">GCM10017581_056920</name>
</gene>
<dbReference type="PROSITE" id="PS51257">
    <property type="entry name" value="PROKAR_LIPOPROTEIN"/>
    <property type="match status" value="1"/>
</dbReference>
<dbReference type="EMBL" id="BSFP01000039">
    <property type="protein sequence ID" value="GLL03946.1"/>
    <property type="molecule type" value="Genomic_DNA"/>
</dbReference>
<protein>
    <recommendedName>
        <fullName evidence="5">Lipoprotein</fullName>
    </recommendedName>
</protein>
<evidence type="ECO:0000256" key="2">
    <source>
        <dbReference type="SAM" id="SignalP"/>
    </source>
</evidence>
<keyword evidence="2" id="KW-0732">Signal</keyword>
<feature type="signal peptide" evidence="2">
    <location>
        <begin position="1"/>
        <end position="22"/>
    </location>
</feature>
<reference evidence="3" key="2">
    <citation type="submission" date="2023-01" db="EMBL/GenBank/DDBJ databases">
        <authorList>
            <person name="Sun Q."/>
            <person name="Evtushenko L."/>
        </authorList>
    </citation>
    <scope>NUCLEOTIDE SEQUENCE</scope>
    <source>
        <strain evidence="3">VKM Ac-1321</strain>
    </source>
</reference>
<evidence type="ECO:0000313" key="3">
    <source>
        <dbReference type="EMBL" id="GLL03946.1"/>
    </source>
</evidence>
<feature type="chain" id="PRO_5040754000" description="Lipoprotein" evidence="2">
    <location>
        <begin position="23"/>
        <end position="238"/>
    </location>
</feature>